<reference evidence="5" key="1">
    <citation type="submission" date="2020-11" db="EMBL/GenBank/DDBJ databases">
        <authorList>
            <person name="Tran Van P."/>
        </authorList>
    </citation>
    <scope>NUCLEOTIDE SEQUENCE</scope>
</reference>
<organism evidence="5">
    <name type="scientific">Medioppia subpectinata</name>
    <dbReference type="NCBI Taxonomy" id="1979941"/>
    <lineage>
        <taxon>Eukaryota</taxon>
        <taxon>Metazoa</taxon>
        <taxon>Ecdysozoa</taxon>
        <taxon>Arthropoda</taxon>
        <taxon>Chelicerata</taxon>
        <taxon>Arachnida</taxon>
        <taxon>Acari</taxon>
        <taxon>Acariformes</taxon>
        <taxon>Sarcoptiformes</taxon>
        <taxon>Oribatida</taxon>
        <taxon>Brachypylina</taxon>
        <taxon>Oppioidea</taxon>
        <taxon>Oppiidae</taxon>
        <taxon>Medioppia</taxon>
    </lineage>
</organism>
<dbReference type="GO" id="GO:0005524">
    <property type="term" value="F:ATP binding"/>
    <property type="evidence" value="ECO:0007669"/>
    <property type="project" value="UniProtKB-KW"/>
</dbReference>
<dbReference type="PANTHER" id="PTHR43038">
    <property type="entry name" value="ATP-BINDING CASSETTE, SUB-FAMILY H, MEMBER 1"/>
    <property type="match status" value="1"/>
</dbReference>
<dbReference type="InterPro" id="IPR017871">
    <property type="entry name" value="ABC_transporter-like_CS"/>
</dbReference>
<feature type="non-terminal residue" evidence="5">
    <location>
        <position position="456"/>
    </location>
</feature>
<keyword evidence="1" id="KW-0547">Nucleotide-binding</keyword>
<dbReference type="EMBL" id="OC872995">
    <property type="protein sequence ID" value="CAD7636094.1"/>
    <property type="molecule type" value="Genomic_DNA"/>
</dbReference>
<sequence length="456" mass="51781">AVVLKDFNLHVIQGKIFALLGPNGCGKTSLLKIILGRVKPNDGCIRVFGLEPGHKDLDIPGPGVGYMPQEIALFDAFTIDECLHYFGTIYKMKKEIIDHRIEQLIELLDLPQKSRKINELSGGQQRLVSMASTIVHRPRLLILDEPTVGVDSILRHRIWTYLENICKNYGITVLITTHYIEEAKNASNVGFVSNGSLLRQSNPHKLIDEYNCQTLEEVFLKLTQQHYKQLKGGDKQVNQGSARVVDTTMKPRRHLLLNTRGAHRHRYVDISHMRALFYKSYIQLKGVYISLILFFILPVITIYGFSMSVGGVPLRVRVGLYTGADRDTYNMSQQFIHSINESLLSPTYYEAKQAAIDSVVAGKNMFALIYPVNYSENMRARLPDPFNADIEVLNNSVIREYVDHSNTITSVYVRYLYFIDGLLKFMRKIGAEDGLNPVSFSLPIDWTKPIFSGSFF</sequence>
<dbReference type="InterPro" id="IPR027417">
    <property type="entry name" value="P-loop_NTPase"/>
</dbReference>
<dbReference type="GO" id="GO:0016887">
    <property type="term" value="F:ATP hydrolysis activity"/>
    <property type="evidence" value="ECO:0007669"/>
    <property type="project" value="InterPro"/>
</dbReference>
<dbReference type="PROSITE" id="PS00211">
    <property type="entry name" value="ABC_TRANSPORTER_1"/>
    <property type="match status" value="1"/>
</dbReference>
<dbReference type="PANTHER" id="PTHR43038:SF3">
    <property type="entry name" value="ABC TRANSPORTER G FAMILY MEMBER 20 ISOFORM X1"/>
    <property type="match status" value="1"/>
</dbReference>
<proteinExistence type="predicted"/>
<keyword evidence="2" id="KW-0067">ATP-binding</keyword>
<dbReference type="InterPro" id="IPR003439">
    <property type="entry name" value="ABC_transporter-like_ATP-bd"/>
</dbReference>
<feature type="transmembrane region" description="Helical" evidence="3">
    <location>
        <begin position="286"/>
        <end position="305"/>
    </location>
</feature>
<evidence type="ECO:0000256" key="3">
    <source>
        <dbReference type="SAM" id="Phobius"/>
    </source>
</evidence>
<feature type="non-terminal residue" evidence="5">
    <location>
        <position position="1"/>
    </location>
</feature>
<dbReference type="CDD" id="cd03230">
    <property type="entry name" value="ABC_DR_subfamily_A"/>
    <property type="match status" value="1"/>
</dbReference>
<evidence type="ECO:0000313" key="6">
    <source>
        <dbReference type="Proteomes" id="UP000759131"/>
    </source>
</evidence>
<gene>
    <name evidence="5" type="ORF">OSB1V03_LOCUS16483</name>
</gene>
<name>A0A7R9Q8B5_9ACAR</name>
<dbReference type="InterPro" id="IPR003593">
    <property type="entry name" value="AAA+_ATPase"/>
</dbReference>
<keyword evidence="3" id="KW-0472">Membrane</keyword>
<protein>
    <recommendedName>
        <fullName evidence="4">ABC transporter domain-containing protein</fullName>
    </recommendedName>
</protein>
<evidence type="ECO:0000259" key="4">
    <source>
        <dbReference type="PROSITE" id="PS50893"/>
    </source>
</evidence>
<evidence type="ECO:0000256" key="2">
    <source>
        <dbReference type="ARBA" id="ARBA00022840"/>
    </source>
</evidence>
<accession>A0A7R9Q8B5</accession>
<dbReference type="AlphaFoldDB" id="A0A7R9Q8B5"/>
<dbReference type="Pfam" id="PF00005">
    <property type="entry name" value="ABC_tran"/>
    <property type="match status" value="1"/>
</dbReference>
<dbReference type="Gene3D" id="3.40.50.300">
    <property type="entry name" value="P-loop containing nucleotide triphosphate hydrolases"/>
    <property type="match status" value="1"/>
</dbReference>
<keyword evidence="3" id="KW-1133">Transmembrane helix</keyword>
<keyword evidence="6" id="KW-1185">Reference proteome</keyword>
<dbReference type="Proteomes" id="UP000759131">
    <property type="component" value="Unassembled WGS sequence"/>
</dbReference>
<evidence type="ECO:0000256" key="1">
    <source>
        <dbReference type="ARBA" id="ARBA00022741"/>
    </source>
</evidence>
<dbReference type="EMBL" id="CAJPIZ010018420">
    <property type="protein sequence ID" value="CAG2116524.1"/>
    <property type="molecule type" value="Genomic_DNA"/>
</dbReference>
<dbReference type="PROSITE" id="PS50893">
    <property type="entry name" value="ABC_TRANSPORTER_2"/>
    <property type="match status" value="1"/>
</dbReference>
<dbReference type="SMART" id="SM00382">
    <property type="entry name" value="AAA"/>
    <property type="match status" value="1"/>
</dbReference>
<evidence type="ECO:0000313" key="5">
    <source>
        <dbReference type="EMBL" id="CAD7636094.1"/>
    </source>
</evidence>
<feature type="domain" description="ABC transporter" evidence="4">
    <location>
        <begin position="2"/>
        <end position="219"/>
    </location>
</feature>
<dbReference type="SUPFAM" id="SSF52540">
    <property type="entry name" value="P-loop containing nucleoside triphosphate hydrolases"/>
    <property type="match status" value="1"/>
</dbReference>
<keyword evidence="3" id="KW-0812">Transmembrane</keyword>
<dbReference type="OrthoDB" id="6158937at2759"/>